<comment type="caution">
    <text evidence="3">The sequence shown here is derived from an EMBL/GenBank/DDBJ whole genome shotgun (WGS) entry which is preliminary data.</text>
</comment>
<feature type="signal peptide" evidence="1">
    <location>
        <begin position="1"/>
        <end position="28"/>
    </location>
</feature>
<dbReference type="PROSITE" id="PS50933">
    <property type="entry name" value="CHRD"/>
    <property type="match status" value="1"/>
</dbReference>
<reference evidence="4" key="1">
    <citation type="submission" date="2017-06" db="EMBL/GenBank/DDBJ databases">
        <title>Herbaspirillum phytohormonus sp. nov., isolated from the root nodule of Robinia pseudoacacia in lead-zinc mine.</title>
        <authorList>
            <person name="Fan M."/>
            <person name="Lin Y."/>
        </authorList>
    </citation>
    <scope>NUCLEOTIDE SEQUENCE [LARGE SCALE GENOMIC DNA]</scope>
    <source>
        <strain evidence="4">SC-089</strain>
    </source>
</reference>
<dbReference type="Pfam" id="PF07452">
    <property type="entry name" value="CHRD"/>
    <property type="match status" value="1"/>
</dbReference>
<dbReference type="Proteomes" id="UP000214603">
    <property type="component" value="Unassembled WGS sequence"/>
</dbReference>
<keyword evidence="1" id="KW-0732">Signal</keyword>
<evidence type="ECO:0000256" key="1">
    <source>
        <dbReference type="SAM" id="SignalP"/>
    </source>
</evidence>
<protein>
    <submittedName>
        <fullName evidence="3">CHRD domain-containing protein</fullName>
    </submittedName>
</protein>
<keyword evidence="4" id="KW-1185">Reference proteome</keyword>
<dbReference type="SMART" id="SM00754">
    <property type="entry name" value="CHRD"/>
    <property type="match status" value="1"/>
</dbReference>
<gene>
    <name evidence="3" type="ORF">CEY11_02520</name>
</gene>
<organism evidence="3 4">
    <name type="scientific">Candidimonas nitroreducens</name>
    <dbReference type="NCBI Taxonomy" id="683354"/>
    <lineage>
        <taxon>Bacteria</taxon>
        <taxon>Pseudomonadati</taxon>
        <taxon>Pseudomonadota</taxon>
        <taxon>Betaproteobacteria</taxon>
        <taxon>Burkholderiales</taxon>
        <taxon>Alcaligenaceae</taxon>
        <taxon>Candidimonas</taxon>
    </lineage>
</organism>
<dbReference type="RefSeq" id="WP_088601787.1">
    <property type="nucleotide sequence ID" value="NZ_NJIH01000002.1"/>
</dbReference>
<dbReference type="EMBL" id="NJIH01000002">
    <property type="protein sequence ID" value="OWT65637.1"/>
    <property type="molecule type" value="Genomic_DNA"/>
</dbReference>
<dbReference type="InterPro" id="IPR010895">
    <property type="entry name" value="CHRD"/>
</dbReference>
<feature type="chain" id="PRO_5012736731" evidence="1">
    <location>
        <begin position="29"/>
        <end position="153"/>
    </location>
</feature>
<feature type="domain" description="CHRD" evidence="2">
    <location>
        <begin position="29"/>
        <end position="152"/>
    </location>
</feature>
<evidence type="ECO:0000259" key="2">
    <source>
        <dbReference type="PROSITE" id="PS50933"/>
    </source>
</evidence>
<name>A0A225MW63_9BURK</name>
<evidence type="ECO:0000313" key="3">
    <source>
        <dbReference type="EMBL" id="OWT65637.1"/>
    </source>
</evidence>
<evidence type="ECO:0000313" key="4">
    <source>
        <dbReference type="Proteomes" id="UP000214603"/>
    </source>
</evidence>
<sequence length="153" mass="15823">MSVSPILRRPALAFAGAVLAGFMVSAQAAPVSFSVPLTGAQQVPPVQTQGSGKADLTYDPSTRVVTWTISFSGLSSPATMAHFHGPAAQGKNAGVKIWLSHKGSAVTSPIKGEATLSTQDAQEFAAGQFYVNVHTKDHPSGEIRGQVVPPKGN</sequence>
<proteinExistence type="predicted"/>
<dbReference type="OrthoDB" id="571052at2"/>
<accession>A0A225MW63</accession>
<dbReference type="AlphaFoldDB" id="A0A225MW63"/>